<keyword evidence="8" id="KW-1185">Reference proteome</keyword>
<dbReference type="PROSITE" id="PS50893">
    <property type="entry name" value="ABC_TRANSPORTER_2"/>
    <property type="match status" value="1"/>
</dbReference>
<dbReference type="InterPro" id="IPR027417">
    <property type="entry name" value="P-loop_NTPase"/>
</dbReference>
<keyword evidence="3" id="KW-0547">Nucleotide-binding</keyword>
<proteinExistence type="inferred from homology"/>
<protein>
    <recommendedName>
        <fullName evidence="6">ABC transporter domain-containing protein</fullName>
    </recommendedName>
</protein>
<evidence type="ECO:0000259" key="6">
    <source>
        <dbReference type="PROSITE" id="PS50893"/>
    </source>
</evidence>
<dbReference type="PANTHER" id="PTHR43776:SF7">
    <property type="entry name" value="D,D-DIPEPTIDE TRANSPORT ATP-BINDING PROTEIN DDPF-RELATED"/>
    <property type="match status" value="1"/>
</dbReference>
<evidence type="ECO:0000256" key="3">
    <source>
        <dbReference type="ARBA" id="ARBA00022741"/>
    </source>
</evidence>
<reference evidence="7" key="2">
    <citation type="submission" date="2020-09" db="EMBL/GenBank/DDBJ databases">
        <authorList>
            <person name="Sun Q."/>
            <person name="Zhou Y."/>
        </authorList>
    </citation>
    <scope>NUCLEOTIDE SEQUENCE</scope>
    <source>
        <strain evidence="7">CGMCC 4.7110</strain>
    </source>
</reference>
<keyword evidence="4" id="KW-0067">ATP-binding</keyword>
<dbReference type="GO" id="GO:0055085">
    <property type="term" value="P:transmembrane transport"/>
    <property type="evidence" value="ECO:0007669"/>
    <property type="project" value="UniProtKB-ARBA"/>
</dbReference>
<evidence type="ECO:0000256" key="4">
    <source>
        <dbReference type="ARBA" id="ARBA00022840"/>
    </source>
</evidence>
<dbReference type="InterPro" id="IPR013563">
    <property type="entry name" value="Oligopep_ABC_C"/>
</dbReference>
<dbReference type="InterPro" id="IPR003439">
    <property type="entry name" value="ABC_transporter-like_ATP-bd"/>
</dbReference>
<dbReference type="SUPFAM" id="SSF52540">
    <property type="entry name" value="P-loop containing nucleoside triphosphate hydrolases"/>
    <property type="match status" value="1"/>
</dbReference>
<evidence type="ECO:0000313" key="8">
    <source>
        <dbReference type="Proteomes" id="UP000653411"/>
    </source>
</evidence>
<comment type="caution">
    <text evidence="7">The sequence shown here is derived from an EMBL/GenBank/DDBJ whole genome shotgun (WGS) entry which is preliminary data.</text>
</comment>
<reference evidence="7" key="1">
    <citation type="journal article" date="2014" name="Int. J. Syst. Evol. Microbiol.">
        <title>Complete genome sequence of Corynebacterium casei LMG S-19264T (=DSM 44701T), isolated from a smear-ripened cheese.</title>
        <authorList>
            <consortium name="US DOE Joint Genome Institute (JGI-PGF)"/>
            <person name="Walter F."/>
            <person name="Albersmeier A."/>
            <person name="Kalinowski J."/>
            <person name="Ruckert C."/>
        </authorList>
    </citation>
    <scope>NUCLEOTIDE SEQUENCE</scope>
    <source>
        <strain evidence="7">CGMCC 4.7110</strain>
    </source>
</reference>
<sequence length="353" mass="36802">MTGTADPGPGRPVPAGTSPLHPFLTAAGPAGPVPGDMAAAGPTSADAEPASAPPTDARPAGPTPTDARPAGPTPTDAGPVNPVLAVAGLDVDFGSRRRRRRALRGVSLSVAPGETVGLIGETGSGKSTLARAVLGLVRPAGGSIAVAGEDVTGYGRRQWRELRRRGVVQYVFQDPLRSLDPDLTVADSLTEPLLIRGVPRQEAVDRVRALLDRVRLAAELLDRLPGELSGGQRQRVAVARALITEPRLVILDEPVSALDSANRVQVLEILKELRDTGVAQIFISHDLGSVAGVADRIAVLYRGELVETGTARDVIARPRHPYTRLLVGSAPTLRGAATVGRAEREALRALLPA</sequence>
<feature type="domain" description="ABC transporter" evidence="6">
    <location>
        <begin position="86"/>
        <end position="327"/>
    </location>
</feature>
<dbReference type="EMBL" id="BMML01000003">
    <property type="protein sequence ID" value="GGM95373.1"/>
    <property type="molecule type" value="Genomic_DNA"/>
</dbReference>
<evidence type="ECO:0000256" key="2">
    <source>
        <dbReference type="ARBA" id="ARBA00022448"/>
    </source>
</evidence>
<dbReference type="Pfam" id="PF00005">
    <property type="entry name" value="ABC_tran"/>
    <property type="match status" value="1"/>
</dbReference>
<evidence type="ECO:0000256" key="1">
    <source>
        <dbReference type="ARBA" id="ARBA00005417"/>
    </source>
</evidence>
<dbReference type="GO" id="GO:0016887">
    <property type="term" value="F:ATP hydrolysis activity"/>
    <property type="evidence" value="ECO:0007669"/>
    <property type="project" value="InterPro"/>
</dbReference>
<accession>A0A917X9H7</accession>
<keyword evidence="2" id="KW-0813">Transport</keyword>
<dbReference type="PROSITE" id="PS00211">
    <property type="entry name" value="ABC_TRANSPORTER_1"/>
    <property type="match status" value="1"/>
</dbReference>
<dbReference type="InterPro" id="IPR003593">
    <property type="entry name" value="AAA+_ATPase"/>
</dbReference>
<dbReference type="CDD" id="cd03257">
    <property type="entry name" value="ABC_NikE_OppD_transporters"/>
    <property type="match status" value="1"/>
</dbReference>
<organism evidence="7 8">
    <name type="scientific">Streptomyces fuscichromogenes</name>
    <dbReference type="NCBI Taxonomy" id="1324013"/>
    <lineage>
        <taxon>Bacteria</taxon>
        <taxon>Bacillati</taxon>
        <taxon>Actinomycetota</taxon>
        <taxon>Actinomycetes</taxon>
        <taxon>Kitasatosporales</taxon>
        <taxon>Streptomycetaceae</taxon>
        <taxon>Streptomyces</taxon>
    </lineage>
</organism>
<dbReference type="Pfam" id="PF08352">
    <property type="entry name" value="oligo_HPY"/>
    <property type="match status" value="1"/>
</dbReference>
<dbReference type="Gene3D" id="3.40.50.300">
    <property type="entry name" value="P-loop containing nucleotide triphosphate hydrolases"/>
    <property type="match status" value="1"/>
</dbReference>
<gene>
    <name evidence="7" type="ORF">GCM10011578_014740</name>
</gene>
<dbReference type="Proteomes" id="UP000653411">
    <property type="component" value="Unassembled WGS sequence"/>
</dbReference>
<evidence type="ECO:0000256" key="5">
    <source>
        <dbReference type="SAM" id="MobiDB-lite"/>
    </source>
</evidence>
<comment type="similarity">
    <text evidence="1">Belongs to the ABC transporter superfamily.</text>
</comment>
<dbReference type="InterPro" id="IPR017871">
    <property type="entry name" value="ABC_transporter-like_CS"/>
</dbReference>
<dbReference type="RefSeq" id="WP_229712854.1">
    <property type="nucleotide sequence ID" value="NZ_BMML01000003.1"/>
</dbReference>
<dbReference type="InterPro" id="IPR050319">
    <property type="entry name" value="ABC_transp_ATP-bind"/>
</dbReference>
<dbReference type="SMART" id="SM00382">
    <property type="entry name" value="AAA"/>
    <property type="match status" value="1"/>
</dbReference>
<dbReference type="PANTHER" id="PTHR43776">
    <property type="entry name" value="TRANSPORT ATP-BINDING PROTEIN"/>
    <property type="match status" value="1"/>
</dbReference>
<dbReference type="GO" id="GO:0015833">
    <property type="term" value="P:peptide transport"/>
    <property type="evidence" value="ECO:0007669"/>
    <property type="project" value="InterPro"/>
</dbReference>
<evidence type="ECO:0000313" key="7">
    <source>
        <dbReference type="EMBL" id="GGM95373.1"/>
    </source>
</evidence>
<dbReference type="AlphaFoldDB" id="A0A917X9H7"/>
<dbReference type="GO" id="GO:0005524">
    <property type="term" value="F:ATP binding"/>
    <property type="evidence" value="ECO:0007669"/>
    <property type="project" value="UniProtKB-KW"/>
</dbReference>
<name>A0A917X9H7_9ACTN</name>
<feature type="region of interest" description="Disordered" evidence="5">
    <location>
        <begin position="1"/>
        <end position="82"/>
    </location>
</feature>